<organism evidence="12">
    <name type="scientific">Neodiprion lecontei</name>
    <name type="common">Redheaded pine sawfly</name>
    <dbReference type="NCBI Taxonomy" id="441921"/>
    <lineage>
        <taxon>Eukaryota</taxon>
        <taxon>Metazoa</taxon>
        <taxon>Ecdysozoa</taxon>
        <taxon>Arthropoda</taxon>
        <taxon>Hexapoda</taxon>
        <taxon>Insecta</taxon>
        <taxon>Pterygota</taxon>
        <taxon>Neoptera</taxon>
        <taxon>Endopterygota</taxon>
        <taxon>Hymenoptera</taxon>
        <taxon>Tenthredinoidea</taxon>
        <taxon>Diprionidae</taxon>
        <taxon>Diprioninae</taxon>
        <taxon>Neodiprion</taxon>
    </lineage>
</organism>
<reference evidence="12" key="1">
    <citation type="submission" date="2025-08" db="UniProtKB">
        <authorList>
            <consortium name="RefSeq"/>
        </authorList>
    </citation>
    <scope>IDENTIFICATION</scope>
    <source>
        <tissue evidence="12">Thorax and Abdomen</tissue>
    </source>
</reference>
<evidence type="ECO:0000256" key="10">
    <source>
        <dbReference type="SAM" id="SignalP"/>
    </source>
</evidence>
<protein>
    <recommendedName>
        <fullName evidence="3">Nucleotide exchange factor SIL1</fullName>
    </recommendedName>
</protein>
<dbReference type="InterPro" id="IPR011989">
    <property type="entry name" value="ARM-like"/>
</dbReference>
<dbReference type="FunCoup" id="A0A6J0C2R2">
    <property type="interactions" value="729"/>
</dbReference>
<proteinExistence type="inferred from homology"/>
<dbReference type="AlphaFoldDB" id="A0A6J0C2R2"/>
<evidence type="ECO:0000256" key="3">
    <source>
        <dbReference type="ARBA" id="ARBA00015352"/>
    </source>
</evidence>
<dbReference type="CTD" id="64374"/>
<evidence type="ECO:0000313" key="11">
    <source>
        <dbReference type="Proteomes" id="UP000829291"/>
    </source>
</evidence>
<dbReference type="PANTHER" id="PTHR19316:SF35">
    <property type="entry name" value="NUCLEOTIDE EXCHANGE FACTOR SIL1"/>
    <property type="match status" value="1"/>
</dbReference>
<keyword evidence="11" id="KW-1185">Reference proteome</keyword>
<sequence>MRYVCDLCLFIIVSYLWINDIVASEKGSKNDSVFIPTKEWQVVEKGTPIPKGLHVRHNFQTGITEAKLMEPSEKEISDNDEMRKSVALHPDAENLKPSEINDGQIQHDDRTLKISGEELKTELKKIKSNKTPFARKPKRARFQSFDELKKEYENINFGPSTDVDLLGIFIEQFDTHRTAITSGSLDAKEIKDIMDILGQLEYLVHDIDNGLEFTRFGGLMKVIHPCLNGTIEEIKCEALHVLGAAVQSNPKVKEIALESEFVPIILRMLTKHGTSKLMDRCIYALGSLVRNYPAAQKALLSHGGLEIFSQVLADGPISAQKRIMNLVNDLIIERENLNEIEDLERRNLKVQEYTDVELEGKIVQHKLCSQLSSLLVKTIQNEVKIEFNAQDHDLLEAIYECVLTAGNICKLEFKQSEEEILAALHSISALYKSLGLKLRSDDDDLLRHLLRLVEKTKQTIFDKLHDEL</sequence>
<dbReference type="KEGG" id="nlo:107224995"/>
<dbReference type="SUPFAM" id="SSF48371">
    <property type="entry name" value="ARM repeat"/>
    <property type="match status" value="1"/>
</dbReference>
<dbReference type="RefSeq" id="XP_015520768.1">
    <property type="nucleotide sequence ID" value="XM_015665282.2"/>
</dbReference>
<dbReference type="PANTHER" id="PTHR19316">
    <property type="entry name" value="PROTEIN FOLDING REGULATOR"/>
    <property type="match status" value="1"/>
</dbReference>
<evidence type="ECO:0000256" key="6">
    <source>
        <dbReference type="ARBA" id="ARBA00022824"/>
    </source>
</evidence>
<dbReference type="InterPro" id="IPR050693">
    <property type="entry name" value="Hsp70_NEF-Inhibitors"/>
</dbReference>
<dbReference type="InterPro" id="IPR016024">
    <property type="entry name" value="ARM-type_fold"/>
</dbReference>
<dbReference type="Proteomes" id="UP000829291">
    <property type="component" value="Chromosome 1"/>
</dbReference>
<feature type="signal peptide" evidence="10">
    <location>
        <begin position="1"/>
        <end position="23"/>
    </location>
</feature>
<dbReference type="GO" id="GO:0000774">
    <property type="term" value="F:adenyl-nucleotide exchange factor activity"/>
    <property type="evidence" value="ECO:0007669"/>
    <property type="project" value="TreeGrafter"/>
</dbReference>
<evidence type="ECO:0000256" key="8">
    <source>
        <dbReference type="ARBA" id="ARBA00023010"/>
    </source>
</evidence>
<comment type="similarity">
    <text evidence="2">Belongs to the SIL1 family.</text>
</comment>
<keyword evidence="7" id="KW-0653">Protein transport</keyword>
<dbReference type="OrthoDB" id="448649at2759"/>
<accession>A0A6J0C2R2</accession>
<dbReference type="GO" id="GO:0005788">
    <property type="term" value="C:endoplasmic reticulum lumen"/>
    <property type="evidence" value="ECO:0007669"/>
    <property type="project" value="UniProtKB-SubCell"/>
</dbReference>
<dbReference type="InParanoid" id="A0A6J0C2R2"/>
<keyword evidence="8" id="KW-0811">Translocation</keyword>
<evidence type="ECO:0000256" key="4">
    <source>
        <dbReference type="ARBA" id="ARBA00022448"/>
    </source>
</evidence>
<keyword evidence="6" id="KW-0256">Endoplasmic reticulum</keyword>
<dbReference type="Gene3D" id="1.25.10.10">
    <property type="entry name" value="Leucine-rich Repeat Variant"/>
    <property type="match status" value="1"/>
</dbReference>
<evidence type="ECO:0000256" key="5">
    <source>
        <dbReference type="ARBA" id="ARBA00022729"/>
    </source>
</evidence>
<gene>
    <name evidence="12" type="primary">LOC107224995</name>
</gene>
<evidence type="ECO:0000256" key="2">
    <source>
        <dbReference type="ARBA" id="ARBA00010588"/>
    </source>
</evidence>
<feature type="chain" id="PRO_5026774536" description="Nucleotide exchange factor SIL1" evidence="10">
    <location>
        <begin position="24"/>
        <end position="468"/>
    </location>
</feature>
<keyword evidence="9" id="KW-0325">Glycoprotein</keyword>
<dbReference type="GeneID" id="107224995"/>
<keyword evidence="4" id="KW-0813">Transport</keyword>
<evidence type="ECO:0000256" key="1">
    <source>
        <dbReference type="ARBA" id="ARBA00004319"/>
    </source>
</evidence>
<dbReference type="GO" id="GO:0015031">
    <property type="term" value="P:protein transport"/>
    <property type="evidence" value="ECO:0007669"/>
    <property type="project" value="UniProtKB-KW"/>
</dbReference>
<evidence type="ECO:0000256" key="9">
    <source>
        <dbReference type="ARBA" id="ARBA00023180"/>
    </source>
</evidence>
<keyword evidence="5 10" id="KW-0732">Signal</keyword>
<evidence type="ECO:0000313" key="12">
    <source>
        <dbReference type="RefSeq" id="XP_015520768.1"/>
    </source>
</evidence>
<comment type="subcellular location">
    <subcellularLocation>
        <location evidence="1">Endoplasmic reticulum lumen</location>
    </subcellularLocation>
</comment>
<evidence type="ECO:0000256" key="7">
    <source>
        <dbReference type="ARBA" id="ARBA00022927"/>
    </source>
</evidence>
<name>A0A6J0C2R2_NEOLC</name>